<accession>A0A0J7ZM30</accession>
<dbReference type="Gene3D" id="3.40.50.150">
    <property type="entry name" value="Vaccinia Virus protein VP39"/>
    <property type="match status" value="1"/>
</dbReference>
<dbReference type="EMBL" id="LFNT01000002">
    <property type="protein sequence ID" value="KMS76994.1"/>
    <property type="molecule type" value="Genomic_DNA"/>
</dbReference>
<dbReference type="SUPFAM" id="SSF53335">
    <property type="entry name" value="S-adenosyl-L-methionine-dependent methyltransferases"/>
    <property type="match status" value="1"/>
</dbReference>
<dbReference type="PANTHER" id="PTHR43861">
    <property type="entry name" value="TRANS-ACONITATE 2-METHYLTRANSFERASE-RELATED"/>
    <property type="match status" value="1"/>
</dbReference>
<evidence type="ECO:0000256" key="1">
    <source>
        <dbReference type="ARBA" id="ARBA00022603"/>
    </source>
</evidence>
<dbReference type="PANTHER" id="PTHR43861:SF1">
    <property type="entry name" value="TRANS-ACONITATE 2-METHYLTRANSFERASE"/>
    <property type="match status" value="1"/>
</dbReference>
<keyword evidence="1" id="KW-0489">Methyltransferase</keyword>
<evidence type="ECO:0000259" key="3">
    <source>
        <dbReference type="Pfam" id="PF13649"/>
    </source>
</evidence>
<dbReference type="GO" id="GO:0008168">
    <property type="term" value="F:methyltransferase activity"/>
    <property type="evidence" value="ECO:0007669"/>
    <property type="project" value="UniProtKB-KW"/>
</dbReference>
<proteinExistence type="predicted"/>
<dbReference type="Pfam" id="PF13649">
    <property type="entry name" value="Methyltransf_25"/>
    <property type="match status" value="1"/>
</dbReference>
<dbReference type="GO" id="GO:0032259">
    <property type="term" value="P:methylation"/>
    <property type="evidence" value="ECO:0007669"/>
    <property type="project" value="UniProtKB-KW"/>
</dbReference>
<evidence type="ECO:0000313" key="4">
    <source>
        <dbReference type="EMBL" id="KMS76994.1"/>
    </source>
</evidence>
<comment type="caution">
    <text evidence="4">The sequence shown here is derived from an EMBL/GenBank/DDBJ whole genome shotgun (WGS) entry which is preliminary data.</text>
</comment>
<keyword evidence="2" id="KW-0808">Transferase</keyword>
<feature type="domain" description="Methyltransferase" evidence="3">
    <location>
        <begin position="43"/>
        <end position="132"/>
    </location>
</feature>
<dbReference type="OrthoDB" id="189743at2"/>
<dbReference type="RefSeq" id="WP_048579595.1">
    <property type="nucleotide sequence ID" value="NZ_LFNT01000002.1"/>
</dbReference>
<dbReference type="Proteomes" id="UP000037432">
    <property type="component" value="Unassembled WGS sequence"/>
</dbReference>
<reference evidence="4 5" key="1">
    <citation type="submission" date="2015-06" db="EMBL/GenBank/DDBJ databases">
        <authorList>
            <person name="Ju K.-S."/>
            <person name="Doroghazi J.R."/>
            <person name="Metcalf W.W."/>
        </authorList>
    </citation>
    <scope>NUCLEOTIDE SEQUENCE [LARGE SCALE GENOMIC DNA]</scope>
    <source>
        <strain evidence="4 5">NRRL 3414</strain>
    </source>
</reference>
<name>A0A0J7ZM30_STRVR</name>
<dbReference type="InterPro" id="IPR041698">
    <property type="entry name" value="Methyltransf_25"/>
</dbReference>
<dbReference type="CDD" id="cd02440">
    <property type="entry name" value="AdoMet_MTases"/>
    <property type="match status" value="1"/>
</dbReference>
<organism evidence="4 5">
    <name type="scientific">Streptomyces viridochromogenes</name>
    <dbReference type="NCBI Taxonomy" id="1938"/>
    <lineage>
        <taxon>Bacteria</taxon>
        <taxon>Bacillati</taxon>
        <taxon>Actinomycetota</taxon>
        <taxon>Actinomycetes</taxon>
        <taxon>Kitasatosporales</taxon>
        <taxon>Streptomycetaceae</taxon>
        <taxon>Streptomyces</taxon>
    </lineage>
</organism>
<dbReference type="AlphaFoldDB" id="A0A0J7ZM30"/>
<dbReference type="PATRIC" id="fig|1938.3.peg.447"/>
<evidence type="ECO:0000313" key="5">
    <source>
        <dbReference type="Proteomes" id="UP000037432"/>
    </source>
</evidence>
<dbReference type="InterPro" id="IPR029063">
    <property type="entry name" value="SAM-dependent_MTases_sf"/>
</dbReference>
<sequence length="245" mass="27252">MEASLKNMLYDNPELYEKIYDGSGHEIPRMCAELFGGTPKTLLDIGCGTGRDLEYFAGEGTHCTGVDLQPNMIAYARDRRPGIDFQTGDMRVFRLGTTFDVITCVGWALANLHTPQDIDRAMATFAAHAAPGTMLFLHLPNAIGDLDGHGMSTRFMIDTPSFQATAKATYHLDRRRQLLSRERVWSVPGQPDQQDFVRFRLLFPMELEHYLANHGFSATGMYDNTAAEDSALEGSVLYVAARFTG</sequence>
<dbReference type="GO" id="GO:0017000">
    <property type="term" value="P:antibiotic biosynthetic process"/>
    <property type="evidence" value="ECO:0007669"/>
    <property type="project" value="UniProtKB-ARBA"/>
</dbReference>
<evidence type="ECO:0000256" key="2">
    <source>
        <dbReference type="ARBA" id="ARBA00022679"/>
    </source>
</evidence>
<dbReference type="Gene3D" id="2.20.130.10">
    <property type="entry name" value="CAC2371-like domains"/>
    <property type="match status" value="1"/>
</dbReference>
<protein>
    <recommendedName>
        <fullName evidence="3">Methyltransferase domain-containing protein</fullName>
    </recommendedName>
</protein>
<gene>
    <name evidence="4" type="ORF">ACM01_04080</name>
</gene>